<keyword evidence="3" id="KW-1185">Reference proteome</keyword>
<accession>A0A1J0KU62</accession>
<keyword evidence="1" id="KW-0812">Transmembrane</keyword>
<dbReference type="EMBL" id="CP009654">
    <property type="protein sequence ID" value="APC97309.1"/>
    <property type="molecule type" value="Genomic_DNA"/>
</dbReference>
<feature type="transmembrane region" description="Helical" evidence="1">
    <location>
        <begin position="75"/>
        <end position="96"/>
    </location>
</feature>
<feature type="transmembrane region" description="Helical" evidence="1">
    <location>
        <begin position="164"/>
        <end position="189"/>
    </location>
</feature>
<protein>
    <submittedName>
        <fullName evidence="2">Uncharacterized protein</fullName>
    </submittedName>
</protein>
<organism evidence="2 3">
    <name type="scientific">Francisella frigiditurris</name>
    <dbReference type="NCBI Taxonomy" id="1542390"/>
    <lineage>
        <taxon>Bacteria</taxon>
        <taxon>Pseudomonadati</taxon>
        <taxon>Pseudomonadota</taxon>
        <taxon>Gammaproteobacteria</taxon>
        <taxon>Thiotrichales</taxon>
        <taxon>Francisellaceae</taxon>
        <taxon>Francisella</taxon>
    </lineage>
</organism>
<dbReference type="Proteomes" id="UP000182521">
    <property type="component" value="Chromosome"/>
</dbReference>
<dbReference type="RefSeq" id="WP_071664319.1">
    <property type="nucleotide sequence ID" value="NZ_CP009654.1"/>
</dbReference>
<dbReference type="KEGG" id="frc:KX01_1427"/>
<name>A0A1J0KU62_9GAMM</name>
<proteinExistence type="predicted"/>
<sequence length="198" mass="23110">MKNKDITQPEENISILKPKMWKLFNWMIFCSFIIVFLAYINAISFIIGVIFIIFVALFIKLVLVNKLPPIDFKIYLIVFVIMLIVCEYNHLQVVYYKTFKIGRLDYDSIMVDPGIFVAALSNIVFTTKTQVAPDLFFREDFIQWVATKLNKSPEKALLTIHATFFMIIGYLVPLIINIFYSMLCGVIAVRVKQFIRRN</sequence>
<feature type="transmembrane region" description="Helical" evidence="1">
    <location>
        <begin position="45"/>
        <end position="63"/>
    </location>
</feature>
<feature type="transmembrane region" description="Helical" evidence="1">
    <location>
        <begin position="21"/>
        <end position="39"/>
    </location>
</feature>
<keyword evidence="1" id="KW-0472">Membrane</keyword>
<evidence type="ECO:0000256" key="1">
    <source>
        <dbReference type="SAM" id="Phobius"/>
    </source>
</evidence>
<gene>
    <name evidence="2" type="ORF">KX01_1427</name>
</gene>
<keyword evidence="1" id="KW-1133">Transmembrane helix</keyword>
<dbReference type="OrthoDB" id="5604660at2"/>
<evidence type="ECO:0000313" key="2">
    <source>
        <dbReference type="EMBL" id="APC97309.1"/>
    </source>
</evidence>
<dbReference type="STRING" id="1542390.KX01_1427"/>
<reference evidence="3" key="1">
    <citation type="submission" date="2014-10" db="EMBL/GenBank/DDBJ databases">
        <authorList>
            <person name="Kuske C.R."/>
            <person name="Challacombe J.F."/>
            <person name="Daligault H.E."/>
            <person name="Davenport K.W."/>
            <person name="Johnson S.L."/>
            <person name="Siddaramappa S."/>
            <person name="Petersen J.M."/>
        </authorList>
    </citation>
    <scope>NUCLEOTIDE SEQUENCE [LARGE SCALE GENOMIC DNA]</scope>
    <source>
        <strain evidence="3">CA97-1460</strain>
    </source>
</reference>
<evidence type="ECO:0000313" key="3">
    <source>
        <dbReference type="Proteomes" id="UP000182521"/>
    </source>
</evidence>
<dbReference type="AlphaFoldDB" id="A0A1J0KU62"/>